<dbReference type="AlphaFoldDB" id="A0A7L9WR87"/>
<gene>
    <name evidence="3" type="ORF">F3W81_12645</name>
</gene>
<dbReference type="Pfam" id="PF12975">
    <property type="entry name" value="DUF3859"/>
    <property type="match status" value="1"/>
</dbReference>
<dbReference type="Gene3D" id="2.60.40.2390">
    <property type="match status" value="1"/>
</dbReference>
<keyword evidence="4" id="KW-1185">Reference proteome</keyword>
<name>A0A7L9WR87_9RHOB</name>
<evidence type="ECO:0000313" key="4">
    <source>
        <dbReference type="Proteomes" id="UP000594118"/>
    </source>
</evidence>
<dbReference type="InterPro" id="IPR024331">
    <property type="entry name" value="DUF3859"/>
</dbReference>
<dbReference type="Proteomes" id="UP000594118">
    <property type="component" value="Chromosome"/>
</dbReference>
<organism evidence="3 4">
    <name type="scientific">Pseudooceanicola spongiae</name>
    <dbReference type="NCBI Taxonomy" id="2613965"/>
    <lineage>
        <taxon>Bacteria</taxon>
        <taxon>Pseudomonadati</taxon>
        <taxon>Pseudomonadota</taxon>
        <taxon>Alphaproteobacteria</taxon>
        <taxon>Rhodobacterales</taxon>
        <taxon>Paracoccaceae</taxon>
        <taxon>Pseudooceanicola</taxon>
    </lineage>
</organism>
<dbReference type="KEGG" id="pshq:F3W81_12645"/>
<feature type="region of interest" description="Disordered" evidence="1">
    <location>
        <begin position="1"/>
        <end position="28"/>
    </location>
</feature>
<protein>
    <submittedName>
        <fullName evidence="3">DUF3859 domain-containing protein</fullName>
    </submittedName>
</protein>
<dbReference type="EMBL" id="CP045201">
    <property type="protein sequence ID" value="QOL81600.1"/>
    <property type="molecule type" value="Genomic_DNA"/>
</dbReference>
<feature type="domain" description="DUF3859" evidence="2">
    <location>
        <begin position="132"/>
        <end position="260"/>
    </location>
</feature>
<accession>A0A7L9WR87</accession>
<evidence type="ECO:0000259" key="2">
    <source>
        <dbReference type="Pfam" id="PF12975"/>
    </source>
</evidence>
<feature type="region of interest" description="Disordered" evidence="1">
    <location>
        <begin position="50"/>
        <end position="73"/>
    </location>
</feature>
<sequence>MAPAPPSDPSFIKVLGKTSRHSGQNGPYPHVTVAQALDAKVTTPHEMGGESVMGHHGPRNRSCAPAEQGDRAGKAAALWSPGRGGMKDMTPVAAARLAVLLSTLAPTIALSQGLAEVASSATSRDFIRAPLEMEEAGIYCPSAHVGTEPAPETESGYILLMAGDQRVALNSRTVPAHLGISFGVRIRLAPGSEASDYRMVVLHPPYGPMDITQESWDPNLRDDWGVRSFQFEYEREMQPGLWAFEVHRGDEVLMRQSFTVVPMADAPEAVDLCFGGTFLS</sequence>
<reference evidence="3 4" key="1">
    <citation type="submission" date="2019-10" db="EMBL/GenBank/DDBJ databases">
        <title>Pseudopuniceibacterium sp. HQ09 islated from Antarctica.</title>
        <authorList>
            <person name="Liao L."/>
            <person name="Su S."/>
            <person name="Chen B."/>
            <person name="Yu Y."/>
        </authorList>
    </citation>
    <scope>NUCLEOTIDE SEQUENCE [LARGE SCALE GENOMIC DNA]</scope>
    <source>
        <strain evidence="3 4">HQ09</strain>
    </source>
</reference>
<proteinExistence type="predicted"/>
<evidence type="ECO:0000256" key="1">
    <source>
        <dbReference type="SAM" id="MobiDB-lite"/>
    </source>
</evidence>
<evidence type="ECO:0000313" key="3">
    <source>
        <dbReference type="EMBL" id="QOL81600.1"/>
    </source>
</evidence>